<organism evidence="9 10">
    <name type="scientific">Cetraspora pellucida</name>
    <dbReference type="NCBI Taxonomy" id="1433469"/>
    <lineage>
        <taxon>Eukaryota</taxon>
        <taxon>Fungi</taxon>
        <taxon>Fungi incertae sedis</taxon>
        <taxon>Mucoromycota</taxon>
        <taxon>Glomeromycotina</taxon>
        <taxon>Glomeromycetes</taxon>
        <taxon>Diversisporales</taxon>
        <taxon>Gigasporaceae</taxon>
        <taxon>Cetraspora</taxon>
    </lineage>
</organism>
<evidence type="ECO:0000313" key="10">
    <source>
        <dbReference type="Proteomes" id="UP000789759"/>
    </source>
</evidence>
<keyword evidence="5" id="KW-0479">Metal-binding</keyword>
<dbReference type="PANTHER" id="PTHR22930">
    <property type="match status" value="1"/>
</dbReference>
<keyword evidence="6" id="KW-0378">Hydrolase</keyword>
<comment type="cofactor">
    <cofactor evidence="1">
        <name>a divalent metal cation</name>
        <dbReference type="ChEBI" id="CHEBI:60240"/>
    </cofactor>
</comment>
<dbReference type="InterPro" id="IPR027806">
    <property type="entry name" value="HARBI1_dom"/>
</dbReference>
<protein>
    <submittedName>
        <fullName evidence="9">19026_t:CDS:1</fullName>
    </submittedName>
</protein>
<evidence type="ECO:0000256" key="3">
    <source>
        <dbReference type="ARBA" id="ARBA00006958"/>
    </source>
</evidence>
<evidence type="ECO:0000313" key="9">
    <source>
        <dbReference type="EMBL" id="CAG8798109.1"/>
    </source>
</evidence>
<dbReference type="GO" id="GO:0005634">
    <property type="term" value="C:nucleus"/>
    <property type="evidence" value="ECO:0007669"/>
    <property type="project" value="UniProtKB-SubCell"/>
</dbReference>
<feature type="domain" description="DDE Tnp4" evidence="8">
    <location>
        <begin position="116"/>
        <end position="251"/>
    </location>
</feature>
<comment type="subcellular location">
    <subcellularLocation>
        <location evidence="2">Nucleus</location>
    </subcellularLocation>
</comment>
<evidence type="ECO:0000256" key="1">
    <source>
        <dbReference type="ARBA" id="ARBA00001968"/>
    </source>
</evidence>
<evidence type="ECO:0000256" key="7">
    <source>
        <dbReference type="ARBA" id="ARBA00023242"/>
    </source>
</evidence>
<dbReference type="InterPro" id="IPR045249">
    <property type="entry name" value="HARBI1-like"/>
</dbReference>
<dbReference type="GO" id="GO:0004518">
    <property type="term" value="F:nuclease activity"/>
    <property type="evidence" value="ECO:0007669"/>
    <property type="project" value="UniProtKB-KW"/>
</dbReference>
<feature type="non-terminal residue" evidence="9">
    <location>
        <position position="261"/>
    </location>
</feature>
<dbReference type="Proteomes" id="UP000789759">
    <property type="component" value="Unassembled WGS sequence"/>
</dbReference>
<keyword evidence="4" id="KW-0540">Nuclease</keyword>
<comment type="similarity">
    <text evidence="3">Belongs to the HARBI1 family.</text>
</comment>
<keyword evidence="7" id="KW-0539">Nucleus</keyword>
<sequence>PKTVGFWINVFPYLTDDEGYNSFQRHFRITLSTFRQIAIVLWRFANGVGIWVLEQTLGVSQGLVIHFTDRFLEALLDLEQERIKWPQGVQLTTVIQEFEHGITGLEHNLPNVIGAMDGSHIPIHPPINNSSRFVNRKNFHSINLLRVVDSRGRFTYIYAGEAGSVHDARVFYRSSLYYEISHNQEQWVPGGSYIIGDPAYLLKTYLMKPFPDHDSLTIHERQFNKKPSSMKMCIERAFGYLKGRWRILLSKIYCTDLERIV</sequence>
<name>A0A9N9JWZ4_9GLOM</name>
<dbReference type="EMBL" id="CAJVQA010029940">
    <property type="protein sequence ID" value="CAG8798109.1"/>
    <property type="molecule type" value="Genomic_DNA"/>
</dbReference>
<dbReference type="PANTHER" id="PTHR22930:SF85">
    <property type="entry name" value="GH03217P-RELATED"/>
    <property type="match status" value="1"/>
</dbReference>
<dbReference type="OrthoDB" id="2445244at2759"/>
<evidence type="ECO:0000256" key="6">
    <source>
        <dbReference type="ARBA" id="ARBA00022801"/>
    </source>
</evidence>
<dbReference type="GO" id="GO:0046872">
    <property type="term" value="F:metal ion binding"/>
    <property type="evidence" value="ECO:0007669"/>
    <property type="project" value="UniProtKB-KW"/>
</dbReference>
<evidence type="ECO:0000256" key="2">
    <source>
        <dbReference type="ARBA" id="ARBA00004123"/>
    </source>
</evidence>
<accession>A0A9N9JWZ4</accession>
<dbReference type="Pfam" id="PF13359">
    <property type="entry name" value="DDE_Tnp_4"/>
    <property type="match status" value="1"/>
</dbReference>
<dbReference type="GO" id="GO:0016787">
    <property type="term" value="F:hydrolase activity"/>
    <property type="evidence" value="ECO:0007669"/>
    <property type="project" value="UniProtKB-KW"/>
</dbReference>
<gene>
    <name evidence="9" type="ORF">CPELLU_LOCUS17494</name>
</gene>
<reference evidence="9" key="1">
    <citation type="submission" date="2021-06" db="EMBL/GenBank/DDBJ databases">
        <authorList>
            <person name="Kallberg Y."/>
            <person name="Tangrot J."/>
            <person name="Rosling A."/>
        </authorList>
    </citation>
    <scope>NUCLEOTIDE SEQUENCE</scope>
    <source>
        <strain evidence="9">FL966</strain>
    </source>
</reference>
<dbReference type="AlphaFoldDB" id="A0A9N9JWZ4"/>
<comment type="caution">
    <text evidence="9">The sequence shown here is derived from an EMBL/GenBank/DDBJ whole genome shotgun (WGS) entry which is preliminary data.</text>
</comment>
<proteinExistence type="inferred from homology"/>
<evidence type="ECO:0000256" key="5">
    <source>
        <dbReference type="ARBA" id="ARBA00022723"/>
    </source>
</evidence>
<evidence type="ECO:0000256" key="4">
    <source>
        <dbReference type="ARBA" id="ARBA00022722"/>
    </source>
</evidence>
<keyword evidence="10" id="KW-1185">Reference proteome</keyword>
<evidence type="ECO:0000259" key="8">
    <source>
        <dbReference type="Pfam" id="PF13359"/>
    </source>
</evidence>